<dbReference type="STRING" id="650850.SAMN04488129_106173"/>
<dbReference type="OrthoDB" id="9785497at2"/>
<accession>A0A1H7M8X0</accession>
<gene>
    <name evidence="5" type="ORF">SAMN04488129_106173</name>
</gene>
<keyword evidence="6" id="KW-1185">Reference proteome</keyword>
<sequence length="165" mass="18358">MKRRHFLGVLGAGSLAGLLPGLAAARPKPDLTRAEGLETLELSEAEWRERLSEEEFEVLREEGTEPAFSSPLDKETREGEYRCAGCDLLLFTSAMKYDSGTGWPSFFEHVEGHLLTSVDYFLVFPRTEYHCARCGGHQGHVFDDGPEPTGLRWCNNGIALSFHPA</sequence>
<dbReference type="InterPro" id="IPR011057">
    <property type="entry name" value="Mss4-like_sf"/>
</dbReference>
<dbReference type="Pfam" id="PF01641">
    <property type="entry name" value="SelR"/>
    <property type="match status" value="1"/>
</dbReference>
<evidence type="ECO:0000259" key="4">
    <source>
        <dbReference type="PROSITE" id="PS51790"/>
    </source>
</evidence>
<dbReference type="InterPro" id="IPR002579">
    <property type="entry name" value="Met_Sox_Rdtase_MsrB_dom"/>
</dbReference>
<comment type="catalytic activity">
    <reaction evidence="3">
        <text>L-methionyl-[protein] + [thioredoxin]-disulfide + H2O = L-methionyl-(R)-S-oxide-[protein] + [thioredoxin]-dithiol</text>
        <dbReference type="Rhea" id="RHEA:24164"/>
        <dbReference type="Rhea" id="RHEA-COMP:10698"/>
        <dbReference type="Rhea" id="RHEA-COMP:10700"/>
        <dbReference type="Rhea" id="RHEA-COMP:12313"/>
        <dbReference type="Rhea" id="RHEA-COMP:12314"/>
        <dbReference type="ChEBI" id="CHEBI:15377"/>
        <dbReference type="ChEBI" id="CHEBI:16044"/>
        <dbReference type="ChEBI" id="CHEBI:29950"/>
        <dbReference type="ChEBI" id="CHEBI:45764"/>
        <dbReference type="ChEBI" id="CHEBI:50058"/>
        <dbReference type="EC" id="1.8.4.12"/>
    </reaction>
</comment>
<dbReference type="GO" id="GO:0030091">
    <property type="term" value="P:protein repair"/>
    <property type="evidence" value="ECO:0007669"/>
    <property type="project" value="InterPro"/>
</dbReference>
<evidence type="ECO:0000313" key="6">
    <source>
        <dbReference type="Proteomes" id="UP000198807"/>
    </source>
</evidence>
<dbReference type="NCBIfam" id="TIGR00357">
    <property type="entry name" value="peptide-methionine (R)-S-oxide reductase MsrB"/>
    <property type="match status" value="1"/>
</dbReference>
<dbReference type="GO" id="GO:0006979">
    <property type="term" value="P:response to oxidative stress"/>
    <property type="evidence" value="ECO:0007669"/>
    <property type="project" value="InterPro"/>
</dbReference>
<dbReference type="GO" id="GO:0033743">
    <property type="term" value="F:peptide-methionine (R)-S-oxide reductase activity"/>
    <property type="evidence" value="ECO:0007669"/>
    <property type="project" value="UniProtKB-EC"/>
</dbReference>
<name>A0A1H7M8X0_9GAMM</name>
<evidence type="ECO:0000256" key="1">
    <source>
        <dbReference type="ARBA" id="ARBA00012499"/>
    </source>
</evidence>
<dbReference type="EC" id="1.8.4.12" evidence="1"/>
<dbReference type="Gene3D" id="2.170.150.20">
    <property type="entry name" value="Peptide methionine sulfoxide reductase"/>
    <property type="match status" value="1"/>
</dbReference>
<reference evidence="6" key="1">
    <citation type="submission" date="2016-10" db="EMBL/GenBank/DDBJ databases">
        <authorList>
            <person name="Varghese N."/>
            <person name="Submissions S."/>
        </authorList>
    </citation>
    <scope>NUCLEOTIDE SEQUENCE [LARGE SCALE GENOMIC DNA]</scope>
    <source>
        <strain evidence="6">CGMCC 1.9150</strain>
    </source>
</reference>
<dbReference type="GO" id="GO:0005737">
    <property type="term" value="C:cytoplasm"/>
    <property type="evidence" value="ECO:0007669"/>
    <property type="project" value="TreeGrafter"/>
</dbReference>
<protein>
    <recommendedName>
        <fullName evidence="1">peptide-methionine (R)-S-oxide reductase</fullName>
        <ecNumber evidence="1">1.8.4.12</ecNumber>
    </recommendedName>
</protein>
<dbReference type="InterPro" id="IPR028427">
    <property type="entry name" value="Met_Sox_Rdtase_MsrB"/>
</dbReference>
<dbReference type="Proteomes" id="UP000198807">
    <property type="component" value="Unassembled WGS sequence"/>
</dbReference>
<organism evidence="5 6">
    <name type="scientific">Halomonas daqiaonensis</name>
    <dbReference type="NCBI Taxonomy" id="650850"/>
    <lineage>
        <taxon>Bacteria</taxon>
        <taxon>Pseudomonadati</taxon>
        <taxon>Pseudomonadota</taxon>
        <taxon>Gammaproteobacteria</taxon>
        <taxon>Oceanospirillales</taxon>
        <taxon>Halomonadaceae</taxon>
        <taxon>Halomonas</taxon>
    </lineage>
</organism>
<keyword evidence="2" id="KW-0560">Oxidoreductase</keyword>
<dbReference type="PANTHER" id="PTHR10173:SF57">
    <property type="entry name" value="PEPTIDE-METHIONINE (R)-S-OXIDE REDUCTASE"/>
    <property type="match status" value="1"/>
</dbReference>
<dbReference type="EMBL" id="FOBC01000006">
    <property type="protein sequence ID" value="SEL07760.1"/>
    <property type="molecule type" value="Genomic_DNA"/>
</dbReference>
<evidence type="ECO:0000256" key="3">
    <source>
        <dbReference type="ARBA" id="ARBA00048488"/>
    </source>
</evidence>
<proteinExistence type="predicted"/>
<feature type="domain" description="MsrB" evidence="4">
    <location>
        <begin position="44"/>
        <end position="165"/>
    </location>
</feature>
<dbReference type="PANTHER" id="PTHR10173">
    <property type="entry name" value="METHIONINE SULFOXIDE REDUCTASE"/>
    <property type="match status" value="1"/>
</dbReference>
<evidence type="ECO:0000256" key="2">
    <source>
        <dbReference type="ARBA" id="ARBA00023002"/>
    </source>
</evidence>
<dbReference type="AlphaFoldDB" id="A0A1H7M8X0"/>
<dbReference type="PROSITE" id="PS51790">
    <property type="entry name" value="MSRB"/>
    <property type="match status" value="1"/>
</dbReference>
<dbReference type="RefSeq" id="WP_089711883.1">
    <property type="nucleotide sequence ID" value="NZ_FOBC01000006.1"/>
</dbReference>
<dbReference type="SUPFAM" id="SSF51316">
    <property type="entry name" value="Mss4-like"/>
    <property type="match status" value="1"/>
</dbReference>
<evidence type="ECO:0000313" key="5">
    <source>
        <dbReference type="EMBL" id="SEL07760.1"/>
    </source>
</evidence>